<protein>
    <submittedName>
        <fullName evidence="2">Membrane protein</fullName>
    </submittedName>
</protein>
<dbReference type="RefSeq" id="WP_039336373.1">
    <property type="nucleotide sequence ID" value="NZ_JTJJ01000121.1"/>
</dbReference>
<feature type="transmembrane region" description="Helical" evidence="1">
    <location>
        <begin position="90"/>
        <end position="114"/>
    </location>
</feature>
<dbReference type="Proteomes" id="UP000030853">
    <property type="component" value="Unassembled WGS sequence"/>
</dbReference>
<keyword evidence="1" id="KW-0812">Transmembrane</keyword>
<gene>
    <name evidence="2" type="ORF">QU24_23965</name>
</gene>
<evidence type="ECO:0000313" key="2">
    <source>
        <dbReference type="EMBL" id="KHJ65532.1"/>
    </source>
</evidence>
<accession>A0A0B1R2Y9</accession>
<dbReference type="Pfam" id="PF11045">
    <property type="entry name" value="YbjM"/>
    <property type="match status" value="1"/>
</dbReference>
<dbReference type="AlphaFoldDB" id="A0A0B1R2Y9"/>
<evidence type="ECO:0000313" key="3">
    <source>
        <dbReference type="Proteomes" id="UP000030853"/>
    </source>
</evidence>
<keyword evidence="1" id="KW-1133">Transmembrane helix</keyword>
<feature type="transmembrane region" description="Helical" evidence="1">
    <location>
        <begin position="62"/>
        <end position="84"/>
    </location>
</feature>
<dbReference type="GO" id="GO:0016020">
    <property type="term" value="C:membrane"/>
    <property type="evidence" value="ECO:0007669"/>
    <property type="project" value="InterPro"/>
</dbReference>
<comment type="caution">
    <text evidence="2">The sequence shown here is derived from an EMBL/GenBank/DDBJ whole genome shotgun (WGS) entry which is preliminary data.</text>
</comment>
<dbReference type="EMBL" id="JTJJ01000121">
    <property type="protein sequence ID" value="KHJ65532.1"/>
    <property type="molecule type" value="Genomic_DNA"/>
</dbReference>
<reference evidence="2 3" key="1">
    <citation type="submission" date="2014-11" db="EMBL/GenBank/DDBJ databases">
        <title>Genome sequencing of Pantoea rodasii ND03.</title>
        <authorList>
            <person name="Muhamad Yunos N.Y."/>
            <person name="Chan K.-G."/>
        </authorList>
    </citation>
    <scope>NUCLEOTIDE SEQUENCE [LARGE SCALE GENOMIC DNA]</scope>
    <source>
        <strain evidence="2 3">ND03</strain>
    </source>
</reference>
<feature type="transmembrane region" description="Helical" evidence="1">
    <location>
        <begin position="12"/>
        <end position="30"/>
    </location>
</feature>
<organism evidence="2 3">
    <name type="scientific">Pantoea rodasii</name>
    <dbReference type="NCBI Taxonomy" id="1076549"/>
    <lineage>
        <taxon>Bacteria</taxon>
        <taxon>Pseudomonadati</taxon>
        <taxon>Pseudomonadota</taxon>
        <taxon>Gammaproteobacteria</taxon>
        <taxon>Enterobacterales</taxon>
        <taxon>Erwiniaceae</taxon>
        <taxon>Pantoea</taxon>
    </lineage>
</organism>
<name>A0A0B1R2Y9_9GAMM</name>
<sequence length="123" mass="13793">MLQRNNRWPASVLGMMLYTLVFIFAHHFWAAAAEQAVRGQPELLLFLLPGMLMAVMQPDSPLIGTLWVALGGSLLGLAWVWFTVTQMHSWLLVVAWSLSALFWAGCGALVVRLLRIMLAMRPE</sequence>
<dbReference type="InterPro" id="IPR020368">
    <property type="entry name" value="Uncharacterised_YbjM"/>
</dbReference>
<evidence type="ECO:0000256" key="1">
    <source>
        <dbReference type="SAM" id="Phobius"/>
    </source>
</evidence>
<proteinExistence type="predicted"/>
<keyword evidence="1" id="KW-0472">Membrane</keyword>